<accession>A0A1W6K3D9</accession>
<dbReference type="Gene3D" id="1.10.8.60">
    <property type="match status" value="2"/>
</dbReference>
<dbReference type="PANTHER" id="PTHR23077:SF199">
    <property type="entry name" value="AAA FAMILY ATPASE"/>
    <property type="match status" value="1"/>
</dbReference>
<proteinExistence type="inferred from homology"/>
<dbReference type="CDD" id="cd19481">
    <property type="entry name" value="RecA-like_protease"/>
    <property type="match status" value="1"/>
</dbReference>
<organism evidence="6 7">
    <name type="scientific">Acidianus manzaensis</name>
    <dbReference type="NCBI Taxonomy" id="282676"/>
    <lineage>
        <taxon>Archaea</taxon>
        <taxon>Thermoproteota</taxon>
        <taxon>Thermoprotei</taxon>
        <taxon>Sulfolobales</taxon>
        <taxon>Sulfolobaceae</taxon>
        <taxon>Acidianus</taxon>
    </lineage>
</organism>
<evidence type="ECO:0000256" key="3">
    <source>
        <dbReference type="ARBA" id="ARBA00023054"/>
    </source>
</evidence>
<keyword evidence="1 4" id="KW-0547">Nucleotide-binding</keyword>
<evidence type="ECO:0000313" key="7">
    <source>
        <dbReference type="Proteomes" id="UP000193404"/>
    </source>
</evidence>
<dbReference type="InterPro" id="IPR050168">
    <property type="entry name" value="AAA_ATPase_domain"/>
</dbReference>
<dbReference type="InterPro" id="IPR027417">
    <property type="entry name" value="P-loop_NTPase"/>
</dbReference>
<dbReference type="Pfam" id="PF09336">
    <property type="entry name" value="Vps4_C"/>
    <property type="match status" value="1"/>
</dbReference>
<dbReference type="Gene3D" id="3.40.50.300">
    <property type="entry name" value="P-loop containing nucleotide triphosphate hydrolases"/>
    <property type="match status" value="2"/>
</dbReference>
<dbReference type="GO" id="GO:0005524">
    <property type="term" value="F:ATP binding"/>
    <property type="evidence" value="ECO:0007669"/>
    <property type="project" value="UniProtKB-KW"/>
</dbReference>
<evidence type="ECO:0000256" key="4">
    <source>
        <dbReference type="RuleBase" id="RU003651"/>
    </source>
</evidence>
<dbReference type="GO" id="GO:0016887">
    <property type="term" value="F:ATP hydrolysis activity"/>
    <property type="evidence" value="ECO:0007669"/>
    <property type="project" value="InterPro"/>
</dbReference>
<keyword evidence="2 4" id="KW-0067">ATP-binding</keyword>
<dbReference type="FunFam" id="3.40.50.300:FF:001025">
    <property type="entry name" value="ATPase family, AAA domain-containing 2B"/>
    <property type="match status" value="1"/>
</dbReference>
<dbReference type="SMART" id="SM00382">
    <property type="entry name" value="AAA"/>
    <property type="match status" value="2"/>
</dbReference>
<dbReference type="EMBL" id="CP020477">
    <property type="protein sequence ID" value="ARM77020.1"/>
    <property type="molecule type" value="Genomic_DNA"/>
</dbReference>
<evidence type="ECO:0000256" key="1">
    <source>
        <dbReference type="ARBA" id="ARBA00022741"/>
    </source>
</evidence>
<reference evidence="6 7" key="1">
    <citation type="submission" date="2017-03" db="EMBL/GenBank/DDBJ databases">
        <title>Sulfur activation and transportation mechanism of thermophilic Archaea Acidianus manzaensis YN-25.</title>
        <authorList>
            <person name="Ma Y."/>
            <person name="Yang Y."/>
            <person name="Xia J."/>
        </authorList>
    </citation>
    <scope>NUCLEOTIDE SEQUENCE [LARGE SCALE GENOMIC DNA]</scope>
    <source>
        <strain evidence="6 7">YN-25</strain>
    </source>
</reference>
<sequence>MVIRANRIASSKIKGNKIKNRIPSISFDQIFDQKNVKNRLNEIIEEVKNGKTYGIILFGPPGTGKTSLSKAIANKLKWNFFELKTSDVLSKWYGESEVLITTFLDEVENNQPAVLLIDEIDSFTMSRDNDLHEVTHRLINILLNRIQDFHDKKDKILIIGTTNIPQGIDEAFLRPGRFDEVLYVPLPDEEGRKEIWKGYLNGKNIDYDLLAKKSARYSPADIKLIVDEVEAYCKEKNKECTDEDYLKALDEYKPSVQISTLIKFENIAKKYSRRKVRSTPFGVPEVTWDSLGDLENVKQIIRDSIELPLKNKEFADKLGIKPVKGILLYGPPGTGKTSVAKALANGLSASFIILSGEEIASAGLKAPEVISEKFNIARDNAPSIIFIDEIDAIAKNRMLNEWRSALTELLSQMDGIRESENIIIVGATNRPWDLDPAILRPGRFDKLIYVPPPDLNGRISILKVLTKGLDIEDEIIYEIARNTENFTPADLKLLTDEVKRNLLKEASQTKILRTRVEYNDFYNVLKNMKPSVDSSLLKMYENFHP</sequence>
<dbReference type="Proteomes" id="UP000193404">
    <property type="component" value="Chromosome"/>
</dbReference>
<evidence type="ECO:0000313" key="6">
    <source>
        <dbReference type="EMBL" id="ARM77020.1"/>
    </source>
</evidence>
<name>A0A1W6K3D9_9CREN</name>
<dbReference type="GeneID" id="41589635"/>
<dbReference type="KEGG" id="aman:B6F84_01910"/>
<keyword evidence="3" id="KW-0175">Coiled coil</keyword>
<evidence type="ECO:0000259" key="5">
    <source>
        <dbReference type="SMART" id="SM00382"/>
    </source>
</evidence>
<feature type="domain" description="AAA+ ATPase" evidence="5">
    <location>
        <begin position="322"/>
        <end position="454"/>
    </location>
</feature>
<dbReference type="OrthoDB" id="36037at2157"/>
<gene>
    <name evidence="6" type="ORF">B6F84_01910</name>
</gene>
<dbReference type="PANTHER" id="PTHR23077">
    <property type="entry name" value="AAA-FAMILY ATPASE"/>
    <property type="match status" value="1"/>
</dbReference>
<dbReference type="InterPro" id="IPR003593">
    <property type="entry name" value="AAA+_ATPase"/>
</dbReference>
<dbReference type="SUPFAM" id="SSF52540">
    <property type="entry name" value="P-loop containing nucleoside triphosphate hydrolases"/>
    <property type="match status" value="2"/>
</dbReference>
<protein>
    <submittedName>
        <fullName evidence="6">AAA family ATPase</fullName>
    </submittedName>
</protein>
<dbReference type="PROSITE" id="PS00674">
    <property type="entry name" value="AAA"/>
    <property type="match status" value="2"/>
</dbReference>
<dbReference type="InterPro" id="IPR015415">
    <property type="entry name" value="Spast_Vps4_C"/>
</dbReference>
<dbReference type="AlphaFoldDB" id="A0A1W6K3D9"/>
<comment type="similarity">
    <text evidence="4">Belongs to the AAA ATPase family.</text>
</comment>
<dbReference type="InterPro" id="IPR003960">
    <property type="entry name" value="ATPase_AAA_CS"/>
</dbReference>
<dbReference type="PRINTS" id="PR00830">
    <property type="entry name" value="ENDOLAPTASE"/>
</dbReference>
<feature type="domain" description="AAA+ ATPase" evidence="5">
    <location>
        <begin position="51"/>
        <end position="188"/>
    </location>
</feature>
<dbReference type="RefSeq" id="WP_148692805.1">
    <property type="nucleotide sequence ID" value="NZ_CP020477.1"/>
</dbReference>
<dbReference type="InterPro" id="IPR003959">
    <property type="entry name" value="ATPase_AAA_core"/>
</dbReference>
<dbReference type="Pfam" id="PF00004">
    <property type="entry name" value="AAA"/>
    <property type="match status" value="2"/>
</dbReference>
<keyword evidence="7" id="KW-1185">Reference proteome</keyword>
<dbReference type="STRING" id="282676.B6F84_01910"/>
<evidence type="ECO:0000256" key="2">
    <source>
        <dbReference type="ARBA" id="ARBA00022840"/>
    </source>
</evidence>